<dbReference type="SUPFAM" id="SSF53756">
    <property type="entry name" value="UDP-Glycosyltransferase/glycogen phosphorylase"/>
    <property type="match status" value="1"/>
</dbReference>
<dbReference type="InterPro" id="IPR001296">
    <property type="entry name" value="Glyco_trans_1"/>
</dbReference>
<accession>A0A6J4KJ42</accession>
<proteinExistence type="predicted"/>
<dbReference type="Pfam" id="PF00534">
    <property type="entry name" value="Glycos_transf_1"/>
    <property type="match status" value="1"/>
</dbReference>
<dbReference type="PANTHER" id="PTHR45947:SF3">
    <property type="entry name" value="SULFOQUINOVOSYL TRANSFERASE SQD2"/>
    <property type="match status" value="1"/>
</dbReference>
<protein>
    <recommendedName>
        <fullName evidence="1">Glycosyl transferase family 1 domain-containing protein</fullName>
    </recommendedName>
</protein>
<organism evidence="2">
    <name type="scientific">uncultured Chloroflexota bacterium</name>
    <dbReference type="NCBI Taxonomy" id="166587"/>
    <lineage>
        <taxon>Bacteria</taxon>
        <taxon>Bacillati</taxon>
        <taxon>Chloroflexota</taxon>
        <taxon>environmental samples</taxon>
    </lineage>
</organism>
<dbReference type="PANTHER" id="PTHR45947">
    <property type="entry name" value="SULFOQUINOVOSYL TRANSFERASE SQD2"/>
    <property type="match status" value="1"/>
</dbReference>
<sequence length="581" mass="63347">MREQRTERVLPARAGRLRDADGGPTIGMLWGDFPWEGRSRKVGKLLSMGAVGRTTTRALRAAGRVEPFTVLERAVPEEARRAALERFLTGADLLFADVYGGTRAALELRHELGLRCPAILFAGGAMAKGADAMLFPWQHLLRPGDGIWFTSRADQAIWRRLVRRSALREWVAPLGVDETLFRPRTEGDRLEARRRHGLPASAPLLLAVGRLNVQKNLHTLLLLLAAVRERVPDARLCVVGEEDDIGLHEFGVLNTGYAAWLRTRAADLGVGEAVTFAGPQFGEDLARLYAAADVLVSASVYHRENFGLAPAEAQACGVPVVCSAWNGFRDVVRHGETGYLMDAVLTRNGIRVDWASGAAHVVSLLTDGTRRADAGARAAAWAHERFGMPALERSLGAMVKDALSGNALADAPASHPNDAAGRAYEPSAFARRYESHKRACGWYGATPQARRAGSPRMFQGRDYRLYVRLMEPFASITAEDLDAAAIAPRWIPYCASPVALDEVRRLAEDRDPIWPHRRYCAPLVWDVLCRVDGRASVGEIADRVVADGMLTPGVAPAAVAEALRGLHADGFILFRPVESSS</sequence>
<evidence type="ECO:0000313" key="2">
    <source>
        <dbReference type="EMBL" id="CAA9306402.1"/>
    </source>
</evidence>
<dbReference type="AlphaFoldDB" id="A0A6J4KJ42"/>
<dbReference type="Gene3D" id="3.40.50.2000">
    <property type="entry name" value="Glycogen Phosphorylase B"/>
    <property type="match status" value="2"/>
</dbReference>
<gene>
    <name evidence="2" type="ORF">AVDCRST_MAG77-6089</name>
</gene>
<feature type="domain" description="Glycosyl transferase family 1" evidence="1">
    <location>
        <begin position="189"/>
        <end position="343"/>
    </location>
</feature>
<dbReference type="GO" id="GO:0016758">
    <property type="term" value="F:hexosyltransferase activity"/>
    <property type="evidence" value="ECO:0007669"/>
    <property type="project" value="TreeGrafter"/>
</dbReference>
<dbReference type="CDD" id="cd03801">
    <property type="entry name" value="GT4_PimA-like"/>
    <property type="match status" value="1"/>
</dbReference>
<evidence type="ECO:0000259" key="1">
    <source>
        <dbReference type="Pfam" id="PF00534"/>
    </source>
</evidence>
<dbReference type="InterPro" id="IPR050194">
    <property type="entry name" value="Glycosyltransferase_grp1"/>
</dbReference>
<dbReference type="EMBL" id="CADCTC010000319">
    <property type="protein sequence ID" value="CAA9306402.1"/>
    <property type="molecule type" value="Genomic_DNA"/>
</dbReference>
<name>A0A6J4KJ42_9CHLR</name>
<reference evidence="2" key="1">
    <citation type="submission" date="2020-02" db="EMBL/GenBank/DDBJ databases">
        <authorList>
            <person name="Meier V. D."/>
        </authorList>
    </citation>
    <scope>NUCLEOTIDE SEQUENCE</scope>
    <source>
        <strain evidence="2">AVDCRST_MAG77</strain>
    </source>
</reference>